<dbReference type="InterPro" id="IPR013325">
    <property type="entry name" value="RNA_pol_sigma_r2"/>
</dbReference>
<dbReference type="Gene3D" id="1.10.1740.10">
    <property type="match status" value="1"/>
</dbReference>
<dbReference type="PANTHER" id="PTHR43133">
    <property type="entry name" value="RNA POLYMERASE ECF-TYPE SIGMA FACTO"/>
    <property type="match status" value="1"/>
</dbReference>
<dbReference type="InterPro" id="IPR013324">
    <property type="entry name" value="RNA_pol_sigma_r3/r4-like"/>
</dbReference>
<comment type="similarity">
    <text evidence="1">Belongs to the sigma-70 factor family. ECF subfamily.</text>
</comment>
<evidence type="ECO:0000256" key="6">
    <source>
        <dbReference type="SAM" id="MobiDB-lite"/>
    </source>
</evidence>
<evidence type="ECO:0000259" key="8">
    <source>
        <dbReference type="Pfam" id="PF04545"/>
    </source>
</evidence>
<accession>A0A9E6XVY9</accession>
<evidence type="ECO:0000259" key="7">
    <source>
        <dbReference type="Pfam" id="PF04542"/>
    </source>
</evidence>
<dbReference type="SUPFAM" id="SSF88659">
    <property type="entry name" value="Sigma3 and sigma4 domains of RNA polymerase sigma factors"/>
    <property type="match status" value="1"/>
</dbReference>
<dbReference type="Pfam" id="PF04542">
    <property type="entry name" value="Sigma70_r2"/>
    <property type="match status" value="1"/>
</dbReference>
<name>A0A9E6XVY9_9ACTN</name>
<protein>
    <submittedName>
        <fullName evidence="9">ECF RNA polymerase sigma factor SigK</fullName>
    </submittedName>
</protein>
<dbReference type="GO" id="GO:0016987">
    <property type="term" value="F:sigma factor activity"/>
    <property type="evidence" value="ECO:0007669"/>
    <property type="project" value="UniProtKB-KW"/>
</dbReference>
<dbReference type="GO" id="GO:0006352">
    <property type="term" value="P:DNA-templated transcription initiation"/>
    <property type="evidence" value="ECO:0007669"/>
    <property type="project" value="InterPro"/>
</dbReference>
<evidence type="ECO:0000256" key="2">
    <source>
        <dbReference type="ARBA" id="ARBA00023015"/>
    </source>
</evidence>
<feature type="domain" description="RNA polymerase sigma-70 region 2" evidence="7">
    <location>
        <begin position="48"/>
        <end position="113"/>
    </location>
</feature>
<feature type="domain" description="RNA polymerase sigma-70 region 4" evidence="8">
    <location>
        <begin position="149"/>
        <end position="198"/>
    </location>
</feature>
<dbReference type="InterPro" id="IPR007630">
    <property type="entry name" value="RNA_pol_sigma70_r4"/>
</dbReference>
<reference evidence="9" key="1">
    <citation type="journal article" date="2022" name="Int. J. Syst. Evol. Microbiol.">
        <title>Pseudomonas aegrilactucae sp. nov. and Pseudomonas morbosilactucae sp. nov., pathogens causing bacterial rot of lettuce in Japan.</title>
        <authorList>
            <person name="Sawada H."/>
            <person name="Fujikawa T."/>
            <person name="Satou M."/>
        </authorList>
    </citation>
    <scope>NUCLEOTIDE SEQUENCE</scope>
    <source>
        <strain evidence="9">0166_1</strain>
    </source>
</reference>
<evidence type="ECO:0000313" key="10">
    <source>
        <dbReference type="Proteomes" id="UP001162834"/>
    </source>
</evidence>
<evidence type="ECO:0000256" key="5">
    <source>
        <dbReference type="ARBA" id="ARBA00023163"/>
    </source>
</evidence>
<evidence type="ECO:0000256" key="1">
    <source>
        <dbReference type="ARBA" id="ARBA00010641"/>
    </source>
</evidence>
<evidence type="ECO:0000256" key="4">
    <source>
        <dbReference type="ARBA" id="ARBA00023125"/>
    </source>
</evidence>
<dbReference type="PANTHER" id="PTHR43133:SF62">
    <property type="entry name" value="RNA POLYMERASE SIGMA FACTOR SIGZ"/>
    <property type="match status" value="1"/>
</dbReference>
<dbReference type="Gene3D" id="1.10.10.10">
    <property type="entry name" value="Winged helix-like DNA-binding domain superfamily/Winged helix DNA-binding domain"/>
    <property type="match status" value="1"/>
</dbReference>
<dbReference type="InterPro" id="IPR014284">
    <property type="entry name" value="RNA_pol_sigma-70_dom"/>
</dbReference>
<keyword evidence="2" id="KW-0805">Transcription regulation</keyword>
<dbReference type="GO" id="GO:0003677">
    <property type="term" value="F:DNA binding"/>
    <property type="evidence" value="ECO:0007669"/>
    <property type="project" value="UniProtKB-KW"/>
</dbReference>
<dbReference type="CDD" id="cd06171">
    <property type="entry name" value="Sigma70_r4"/>
    <property type="match status" value="1"/>
</dbReference>
<feature type="region of interest" description="Disordered" evidence="6">
    <location>
        <begin position="1"/>
        <end position="30"/>
    </location>
</feature>
<dbReference type="EMBL" id="CP087164">
    <property type="protein sequence ID" value="UGS35426.1"/>
    <property type="molecule type" value="Genomic_DNA"/>
</dbReference>
<dbReference type="AlphaFoldDB" id="A0A9E6XVY9"/>
<evidence type="ECO:0000256" key="3">
    <source>
        <dbReference type="ARBA" id="ARBA00023082"/>
    </source>
</evidence>
<proteinExistence type="inferred from homology"/>
<dbReference type="InterPro" id="IPR007627">
    <property type="entry name" value="RNA_pol_sigma70_r2"/>
</dbReference>
<dbReference type="KEGG" id="sbae:DSM104329_01814"/>
<dbReference type="Pfam" id="PF04545">
    <property type="entry name" value="Sigma70_r4"/>
    <property type="match status" value="1"/>
</dbReference>
<keyword evidence="10" id="KW-1185">Reference proteome</keyword>
<dbReference type="InterPro" id="IPR039425">
    <property type="entry name" value="RNA_pol_sigma-70-like"/>
</dbReference>
<evidence type="ECO:0000313" key="9">
    <source>
        <dbReference type="EMBL" id="UGS35426.1"/>
    </source>
</evidence>
<dbReference type="InterPro" id="IPR036388">
    <property type="entry name" value="WH-like_DNA-bd_sf"/>
</dbReference>
<keyword evidence="3" id="KW-0731">Sigma factor</keyword>
<keyword evidence="5" id="KW-0804">Transcription</keyword>
<dbReference type="SUPFAM" id="SSF88946">
    <property type="entry name" value="Sigma2 domain of RNA polymerase sigma factors"/>
    <property type="match status" value="1"/>
</dbReference>
<dbReference type="RefSeq" id="WP_259315113.1">
    <property type="nucleotide sequence ID" value="NZ_CP087164.1"/>
</dbReference>
<dbReference type="NCBIfam" id="TIGR02937">
    <property type="entry name" value="sigma70-ECF"/>
    <property type="match status" value="1"/>
</dbReference>
<keyword evidence="4" id="KW-0238">DNA-binding</keyword>
<gene>
    <name evidence="9" type="primary">sigK_1</name>
    <name evidence="9" type="ORF">DSM104329_01814</name>
</gene>
<sequence>MSSFAAPAARSVTMVPRVPVPDRGSDPEEHRIAERLRSGDPDALRDAYDRYGRATFGLLLRVLGDRALAEDVQQQVFLEVWQRAGSYDPARSGLLTWIMMIARSRAVDQLRRRIPEPRDPTGETGVLGAEASVEAEVDALAERWYVAALLRRLPEPEADVLRQRFYGGLSQSEIAERGGIALGTVKSRMVSGLRRLRAMLDEEGVR</sequence>
<organism evidence="9 10">
    <name type="scientific">Capillimicrobium parvum</name>
    <dbReference type="NCBI Taxonomy" id="2884022"/>
    <lineage>
        <taxon>Bacteria</taxon>
        <taxon>Bacillati</taxon>
        <taxon>Actinomycetota</taxon>
        <taxon>Thermoleophilia</taxon>
        <taxon>Solirubrobacterales</taxon>
        <taxon>Capillimicrobiaceae</taxon>
        <taxon>Capillimicrobium</taxon>
    </lineage>
</organism>
<dbReference type="Proteomes" id="UP001162834">
    <property type="component" value="Chromosome"/>
</dbReference>